<evidence type="ECO:0000256" key="10">
    <source>
        <dbReference type="ARBA" id="ARBA00022840"/>
    </source>
</evidence>
<dbReference type="CDD" id="cd00088">
    <property type="entry name" value="HPT"/>
    <property type="match status" value="1"/>
</dbReference>
<dbReference type="GO" id="GO:0005886">
    <property type="term" value="C:plasma membrane"/>
    <property type="evidence" value="ECO:0007669"/>
    <property type="project" value="UniProtKB-SubCell"/>
</dbReference>
<dbReference type="Pfam" id="PF00989">
    <property type="entry name" value="PAS"/>
    <property type="match status" value="1"/>
</dbReference>
<evidence type="ECO:0000256" key="17">
    <source>
        <dbReference type="SAM" id="SignalP"/>
    </source>
</evidence>
<dbReference type="Pfam" id="PF00072">
    <property type="entry name" value="Response_reg"/>
    <property type="match status" value="2"/>
</dbReference>
<dbReference type="SUPFAM" id="SSF47226">
    <property type="entry name" value="Histidine-containing phosphotransfer domain, HPT domain"/>
    <property type="match status" value="1"/>
</dbReference>
<dbReference type="Gene3D" id="1.10.287.130">
    <property type="match status" value="1"/>
</dbReference>
<evidence type="ECO:0000256" key="6">
    <source>
        <dbReference type="ARBA" id="ARBA00022679"/>
    </source>
</evidence>
<evidence type="ECO:0000256" key="1">
    <source>
        <dbReference type="ARBA" id="ARBA00000085"/>
    </source>
</evidence>
<proteinExistence type="predicted"/>
<dbReference type="SUPFAM" id="SSF47384">
    <property type="entry name" value="Homodimeric domain of signal transducing histidine kinase"/>
    <property type="match status" value="1"/>
</dbReference>
<feature type="signal peptide" evidence="17">
    <location>
        <begin position="1"/>
        <end position="24"/>
    </location>
</feature>
<dbReference type="SUPFAM" id="SSF52172">
    <property type="entry name" value="CheY-like"/>
    <property type="match status" value="2"/>
</dbReference>
<dbReference type="Pfam" id="PF00512">
    <property type="entry name" value="HisKA"/>
    <property type="match status" value="1"/>
</dbReference>
<dbReference type="EMBL" id="LO017727">
    <property type="protein sequence ID" value="CRH05031.1"/>
    <property type="molecule type" value="Genomic_DNA"/>
</dbReference>
<evidence type="ECO:0000256" key="15">
    <source>
        <dbReference type="PROSITE-ProRule" id="PRU00169"/>
    </source>
</evidence>
<dbReference type="InterPro" id="IPR003594">
    <property type="entry name" value="HATPase_dom"/>
</dbReference>
<dbReference type="Pfam" id="PF12860">
    <property type="entry name" value="PAS_7"/>
    <property type="match status" value="1"/>
</dbReference>
<dbReference type="SMART" id="SM00388">
    <property type="entry name" value="HisKA"/>
    <property type="match status" value="1"/>
</dbReference>
<feature type="transmembrane region" description="Helical" evidence="16">
    <location>
        <begin position="546"/>
        <end position="567"/>
    </location>
</feature>
<accession>A0A1S7LGG4</accession>
<dbReference type="CDD" id="cd01007">
    <property type="entry name" value="PBP2_BvgS_HisK_like"/>
    <property type="match status" value="2"/>
</dbReference>
<evidence type="ECO:0000256" key="14">
    <source>
        <dbReference type="PROSITE-ProRule" id="PRU00110"/>
    </source>
</evidence>
<dbReference type="InterPro" id="IPR013767">
    <property type="entry name" value="PAS_fold"/>
</dbReference>
<evidence type="ECO:0000256" key="12">
    <source>
        <dbReference type="ARBA" id="ARBA00023012"/>
    </source>
</evidence>
<dbReference type="SUPFAM" id="SSF53850">
    <property type="entry name" value="Periplasmic binding protein-like II"/>
    <property type="match status" value="2"/>
</dbReference>
<dbReference type="SUPFAM" id="SSF55785">
    <property type="entry name" value="PYP-like sensor domain (PAS domain)"/>
    <property type="match status" value="4"/>
</dbReference>
<dbReference type="PROSITE" id="PS50112">
    <property type="entry name" value="PAS"/>
    <property type="match status" value="2"/>
</dbReference>
<dbReference type="GO" id="GO:0005524">
    <property type="term" value="F:ATP binding"/>
    <property type="evidence" value="ECO:0007669"/>
    <property type="project" value="UniProtKB-KW"/>
</dbReference>
<feature type="domain" description="HPt" evidence="22">
    <location>
        <begin position="1664"/>
        <end position="1765"/>
    </location>
</feature>
<feature type="domain" description="PAC" evidence="21">
    <location>
        <begin position="910"/>
        <end position="961"/>
    </location>
</feature>
<dbReference type="CDD" id="cd00130">
    <property type="entry name" value="PAS"/>
    <property type="match status" value="3"/>
</dbReference>
<dbReference type="PANTHER" id="PTHR45339:SF1">
    <property type="entry name" value="HYBRID SIGNAL TRANSDUCTION HISTIDINE KINASE J"/>
    <property type="match status" value="1"/>
</dbReference>
<dbReference type="PROSITE" id="PS50109">
    <property type="entry name" value="HIS_KIN"/>
    <property type="match status" value="1"/>
</dbReference>
<dbReference type="InterPro" id="IPR036097">
    <property type="entry name" value="HisK_dim/P_sf"/>
</dbReference>
<dbReference type="InterPro" id="IPR001789">
    <property type="entry name" value="Sig_transdc_resp-reg_receiver"/>
</dbReference>
<keyword evidence="10" id="KW-0067">ATP-binding</keyword>
<dbReference type="EC" id="2.7.13.3" evidence="3"/>
<keyword evidence="8" id="KW-0547">Nucleotide-binding</keyword>
<keyword evidence="11 16" id="KW-1133">Transmembrane helix</keyword>
<dbReference type="InterPro" id="IPR000014">
    <property type="entry name" value="PAS"/>
</dbReference>
<evidence type="ECO:0000256" key="4">
    <source>
        <dbReference type="ARBA" id="ARBA00022475"/>
    </source>
</evidence>
<evidence type="ECO:0000256" key="8">
    <source>
        <dbReference type="ARBA" id="ARBA00022741"/>
    </source>
</evidence>
<evidence type="ECO:0000256" key="3">
    <source>
        <dbReference type="ARBA" id="ARBA00012438"/>
    </source>
</evidence>
<dbReference type="FunFam" id="1.10.287.130:FF:000003">
    <property type="entry name" value="Histidine kinase"/>
    <property type="match status" value="1"/>
</dbReference>
<gene>
    <name evidence="23" type="ORF">MAGMO_0830</name>
</gene>
<dbReference type="SMART" id="SM00086">
    <property type="entry name" value="PAC"/>
    <property type="match status" value="3"/>
</dbReference>
<feature type="domain" description="Histidine kinase" evidence="18">
    <location>
        <begin position="1107"/>
        <end position="1328"/>
    </location>
</feature>
<dbReference type="Gene3D" id="3.30.565.10">
    <property type="entry name" value="Histidine kinase-like ATPase, C-terminal domain"/>
    <property type="match status" value="1"/>
</dbReference>
<evidence type="ECO:0000256" key="13">
    <source>
        <dbReference type="ARBA" id="ARBA00023136"/>
    </source>
</evidence>
<comment type="catalytic activity">
    <reaction evidence="1">
        <text>ATP + protein L-histidine = ADP + protein N-phospho-L-histidine.</text>
        <dbReference type="EC" id="2.7.13.3"/>
    </reaction>
</comment>
<dbReference type="PANTHER" id="PTHR45339">
    <property type="entry name" value="HYBRID SIGNAL TRANSDUCTION HISTIDINE KINASE J"/>
    <property type="match status" value="1"/>
</dbReference>
<keyword evidence="4" id="KW-1003">Cell membrane</keyword>
<dbReference type="InterPro" id="IPR013655">
    <property type="entry name" value="PAS_fold_3"/>
</dbReference>
<keyword evidence="12" id="KW-0902">Two-component regulatory system</keyword>
<keyword evidence="13 16" id="KW-0472">Membrane</keyword>
<keyword evidence="17" id="KW-0732">Signal</keyword>
<dbReference type="NCBIfam" id="TIGR00229">
    <property type="entry name" value="sensory_box"/>
    <property type="match status" value="3"/>
</dbReference>
<feature type="domain" description="PAC" evidence="21">
    <location>
        <begin position="777"/>
        <end position="830"/>
    </location>
</feature>
<dbReference type="Gene3D" id="3.30.450.20">
    <property type="entry name" value="PAS domain"/>
    <property type="match status" value="4"/>
</dbReference>
<dbReference type="SMART" id="SM00448">
    <property type="entry name" value="REC"/>
    <property type="match status" value="2"/>
</dbReference>
<comment type="subcellular location">
    <subcellularLocation>
        <location evidence="2">Cell membrane</location>
        <topology evidence="2">Multi-pass membrane protein</topology>
    </subcellularLocation>
</comment>
<dbReference type="SMART" id="SM00091">
    <property type="entry name" value="PAS"/>
    <property type="match status" value="4"/>
</dbReference>
<evidence type="ECO:0000259" key="22">
    <source>
        <dbReference type="PROSITE" id="PS50894"/>
    </source>
</evidence>
<dbReference type="InterPro" id="IPR036890">
    <property type="entry name" value="HATPase_C_sf"/>
</dbReference>
<sequence length="1834" mass="204798">MPAFLQILRWVLLSSLLFSLPLFAVSALSAEITTDVHDSATAMAQHPRNRSKQAALTAAEQAWLKQLKAPVRVGSEHHWPPFDYVEGGVSLGLSHELVRLVAQKVGMPIKFVQVAQWSDLLAKFEQGEVDLLPAVYRTREREAFIRFSDHYLTNSSVLVTALDNPSIRQIHDLKGKQIAIIKGSAFATVLAKHYPQIKQRTYASVLEGLKAVSLGKEDAYIGTHGVIHHLLKEHVIPNLRVVEEVRIKKQYEAQLHFGSTPRYPMLQSIMQKGLAAVTPHEMAHLRARWLPPVISASGRHARFSLSKAERGWLEQQGKLKLGGLFNQAPFSFMDHEGELKGIVGGFSELIAQRIGVPIVPIIFRDQPALQQALERGEVDMVPVSLAPGRESVQTSEAFIRMPIVIMTRKDSGFVDHLVDLLGQRVGVISGSVAELRLREDYPELELISQRSAENGLKALNRGGVDAFVGNLGDVTYQMERSSYDAIKIAAPTPYYDPLAFAVRSDHQELLAILNRALASITDEERSMIKNSWLSIQLQVGVSWREVLAWLIPATLLLFGVLMMVLFWNRRLEREVSKRRRIEERLDLALGSMGDGLFMLDRAGCYQLFNHRYITMLQLPSELAKPGLSIEPVVRFLAERGDYGAVDPDAFVKQRMKKLLLRQNMEMEVCPPNGRVLALRQAPTKTGGVVVTLTDVTDRKEGEERLKLALEGGNLGFWDVDLNTGKTVVNSRYKEIFAAGDHDRVQQRDQWLDVLHPDDREAVLEQGRRYREGEADKYEVEYRVIDPSGEMRWMVSKGTAVAWKRSGAVQRMVGTVQEVTERRLAEAALAESEARSRLLLNSVTDGIFGLDNQGITTFVNPAAAQMLGFDEVELIGQQMHDLVHHSHPDGRAYPESECPIVSAGTQQLTHRGTDEVFWRKDGQSIPVEYTAVPMSQDGESMGTVVVFRDITEQLEAEKQLKARERMFRVLLEMAPDAMVVTNHEGQITMLNKQSETLLGYPRSELIGESVERLLPERFRQQHPAHRHTYMLNPGPRGMGNKRELFAITKDGREIPVEVSLSPIELDDELMIASSMRDITERKQAEMQIRLAKEKAEEATRAKSAFLANMSHEIRTPMNAIIGMSHLALNTELTPKQRNYMEKVAGSAELLLGIINDILDFSKIEAGKMELESSPFFLEDVLDSLANLLGLKAEEKGVELLFNSLAEVPSALLGDSLRLGQILINLGNNAVKFTDHGEIEVKVTSLWRRDEEAMLQFTVRDSGIGMSDEQQEKLFQSFSQADSSTTRRYGGTGLGLSICKRLTELMGGEIWVESQLGQGSQFHFTCRVGVQQDPTPRQVVHQQALTDLRMLIVDDNLTAGEIMTSMAEQLGMRVSYLESGGEVQQVVEQAQRDGDPFAIICMDWQLPDLDGVTAFNKLQEVGLSPQPAFVMVTAYGREEALRAAKQQGVGIHGVLSKPVIASNLVMLLSEILGRQVSEVIHTQQQLLEEGAAVKTLRGAHLLLVEDSPVNQELALELLELGGMTVQTANNGLEALDLLASEARFDGVLLDIQMPVMDGYTVCQKIRQQQDLQNLPVIAMTANVMSGDQERAMQVGMNGYISKPIDVREMYETMARWIVPSQAAQNRAALQPKSPLQSTATDLGSGLDWPEIPGVDLQAGLHIARGNPERFRKLLLSFKLHHGDFVNRFIIASREGDQELVMRLAHTLKGVASNLGAHSLQQACAKLEKLYGEQAATEQVDQLLQEVDQLLQQMLRGISLLEQSAEPEEKPAQHPPVEPMLRKLRSMLEEYDTSVDQLVERLLIHPELSDKRRVLNRLAKAVAGYDFEQALQIWDEL</sequence>
<evidence type="ECO:0000259" key="18">
    <source>
        <dbReference type="PROSITE" id="PS50109"/>
    </source>
</evidence>
<dbReference type="SMART" id="SM00387">
    <property type="entry name" value="HATPase_c"/>
    <property type="match status" value="1"/>
</dbReference>
<name>A0A1S7LGG4_MAGMO</name>
<dbReference type="InterPro" id="IPR008207">
    <property type="entry name" value="Sig_transdc_His_kin_Hpt_dom"/>
</dbReference>
<dbReference type="FunFam" id="3.30.565.10:FF:000010">
    <property type="entry name" value="Sensor histidine kinase RcsC"/>
    <property type="match status" value="1"/>
</dbReference>
<dbReference type="SMART" id="SM00062">
    <property type="entry name" value="PBPb"/>
    <property type="match status" value="2"/>
</dbReference>
<dbReference type="InterPro" id="IPR001638">
    <property type="entry name" value="Solute-binding_3/MltF_N"/>
</dbReference>
<dbReference type="CDD" id="cd00156">
    <property type="entry name" value="REC"/>
    <property type="match status" value="1"/>
</dbReference>
<dbReference type="InterPro" id="IPR003661">
    <property type="entry name" value="HisK_dim/P_dom"/>
</dbReference>
<reference evidence="23" key="1">
    <citation type="submission" date="2015-04" db="EMBL/GenBank/DDBJ databases">
        <authorList>
            <person name="Syromyatnikov M.Y."/>
            <person name="Popov V.N."/>
        </authorList>
    </citation>
    <scope>NUCLEOTIDE SEQUENCE</scope>
    <source>
        <strain evidence="23">MO-1</strain>
    </source>
</reference>
<protein>
    <recommendedName>
        <fullName evidence="3">histidine kinase</fullName>
        <ecNumber evidence="3">2.7.13.3</ecNumber>
    </recommendedName>
</protein>
<evidence type="ECO:0000256" key="7">
    <source>
        <dbReference type="ARBA" id="ARBA00022692"/>
    </source>
</evidence>
<evidence type="ECO:0000256" key="5">
    <source>
        <dbReference type="ARBA" id="ARBA00022553"/>
    </source>
</evidence>
<dbReference type="PROSITE" id="PS50894">
    <property type="entry name" value="HPT"/>
    <property type="match status" value="1"/>
</dbReference>
<dbReference type="PRINTS" id="PR00344">
    <property type="entry name" value="BCTRLSENSOR"/>
</dbReference>
<evidence type="ECO:0000256" key="2">
    <source>
        <dbReference type="ARBA" id="ARBA00004651"/>
    </source>
</evidence>
<dbReference type="CDD" id="cd17546">
    <property type="entry name" value="REC_hyHK_CKI1_RcsC-like"/>
    <property type="match status" value="1"/>
</dbReference>
<dbReference type="Gene3D" id="1.20.120.160">
    <property type="entry name" value="HPT domain"/>
    <property type="match status" value="1"/>
</dbReference>
<dbReference type="InterPro" id="IPR004358">
    <property type="entry name" value="Sig_transdc_His_kin-like_C"/>
</dbReference>
<dbReference type="InterPro" id="IPR001610">
    <property type="entry name" value="PAC"/>
</dbReference>
<dbReference type="Pfam" id="PF13426">
    <property type="entry name" value="PAS_9"/>
    <property type="match status" value="1"/>
</dbReference>
<feature type="chain" id="PRO_5012277966" description="histidine kinase" evidence="17">
    <location>
        <begin position="25"/>
        <end position="1834"/>
    </location>
</feature>
<feature type="modified residue" description="4-aspartylphosphate" evidence="15">
    <location>
        <position position="1548"/>
    </location>
</feature>
<dbReference type="SMART" id="SM00073">
    <property type="entry name" value="HPT"/>
    <property type="match status" value="1"/>
</dbReference>
<dbReference type="Gene3D" id="3.40.190.10">
    <property type="entry name" value="Periplasmic binding protein-like II"/>
    <property type="match status" value="4"/>
</dbReference>
<keyword evidence="6 23" id="KW-0808">Transferase</keyword>
<dbReference type="GO" id="GO:0000155">
    <property type="term" value="F:phosphorelay sensor kinase activity"/>
    <property type="evidence" value="ECO:0007669"/>
    <property type="project" value="InterPro"/>
</dbReference>
<dbReference type="InterPro" id="IPR000700">
    <property type="entry name" value="PAS-assoc_C"/>
</dbReference>
<dbReference type="Pfam" id="PF08447">
    <property type="entry name" value="PAS_3"/>
    <property type="match status" value="1"/>
</dbReference>
<feature type="domain" description="PAC" evidence="21">
    <location>
        <begin position="1039"/>
        <end position="1089"/>
    </location>
</feature>
<evidence type="ECO:0000313" key="23">
    <source>
        <dbReference type="EMBL" id="CRH05031.1"/>
    </source>
</evidence>
<dbReference type="InterPro" id="IPR035965">
    <property type="entry name" value="PAS-like_dom_sf"/>
</dbReference>
<dbReference type="InterPro" id="IPR005467">
    <property type="entry name" value="His_kinase_dom"/>
</dbReference>
<feature type="domain" description="PAS" evidence="20">
    <location>
        <begin position="962"/>
        <end position="1015"/>
    </location>
</feature>
<evidence type="ECO:0000259" key="19">
    <source>
        <dbReference type="PROSITE" id="PS50110"/>
    </source>
</evidence>
<dbReference type="Pfam" id="PF02518">
    <property type="entry name" value="HATPase_c"/>
    <property type="match status" value="1"/>
</dbReference>
<dbReference type="PROSITE" id="PS50110">
    <property type="entry name" value="RESPONSE_REGULATORY"/>
    <property type="match status" value="2"/>
</dbReference>
<dbReference type="Pfam" id="PF00497">
    <property type="entry name" value="SBP_bac_3"/>
    <property type="match status" value="2"/>
</dbReference>
<dbReference type="Gene3D" id="3.40.50.2300">
    <property type="match status" value="2"/>
</dbReference>
<keyword evidence="5 15" id="KW-0597">Phosphoprotein</keyword>
<dbReference type="GO" id="GO:0006355">
    <property type="term" value="P:regulation of DNA-templated transcription"/>
    <property type="evidence" value="ECO:0007669"/>
    <property type="project" value="InterPro"/>
</dbReference>
<feature type="domain" description="Response regulatory" evidence="19">
    <location>
        <begin position="1498"/>
        <end position="1615"/>
    </location>
</feature>
<dbReference type="CDD" id="cd00082">
    <property type="entry name" value="HisKA"/>
    <property type="match status" value="1"/>
</dbReference>
<keyword evidence="7 16" id="KW-0812">Transmembrane</keyword>
<feature type="modified residue" description="Phosphohistidine" evidence="14">
    <location>
        <position position="1703"/>
    </location>
</feature>
<dbReference type="CDD" id="cd16922">
    <property type="entry name" value="HATPase_EvgS-ArcB-TorS-like"/>
    <property type="match status" value="1"/>
</dbReference>
<feature type="domain" description="PAS" evidence="20">
    <location>
        <begin position="831"/>
        <end position="888"/>
    </location>
</feature>
<evidence type="ECO:0000256" key="11">
    <source>
        <dbReference type="ARBA" id="ARBA00022989"/>
    </source>
</evidence>
<dbReference type="Pfam" id="PF01627">
    <property type="entry name" value="Hpt"/>
    <property type="match status" value="1"/>
</dbReference>
<dbReference type="InterPro" id="IPR036641">
    <property type="entry name" value="HPT_dom_sf"/>
</dbReference>
<keyword evidence="9 23" id="KW-0418">Kinase</keyword>
<evidence type="ECO:0000259" key="20">
    <source>
        <dbReference type="PROSITE" id="PS50112"/>
    </source>
</evidence>
<evidence type="ECO:0000259" key="21">
    <source>
        <dbReference type="PROSITE" id="PS50113"/>
    </source>
</evidence>
<dbReference type="PROSITE" id="PS50113">
    <property type="entry name" value="PAC"/>
    <property type="match status" value="3"/>
</dbReference>
<evidence type="ECO:0000256" key="9">
    <source>
        <dbReference type="ARBA" id="ARBA00022777"/>
    </source>
</evidence>
<organism evidence="23">
    <name type="scientific">Magnetococcus massalia (strain MO-1)</name>
    <dbReference type="NCBI Taxonomy" id="451514"/>
    <lineage>
        <taxon>Bacteria</taxon>
        <taxon>Pseudomonadati</taxon>
        <taxon>Pseudomonadota</taxon>
        <taxon>Magnetococcia</taxon>
        <taxon>Magnetococcales</taxon>
        <taxon>Magnetococcaceae</taxon>
        <taxon>Magnetococcus</taxon>
    </lineage>
</organism>
<feature type="domain" description="Response regulatory" evidence="19">
    <location>
        <begin position="1347"/>
        <end position="1470"/>
    </location>
</feature>
<dbReference type="InterPro" id="IPR011006">
    <property type="entry name" value="CheY-like_superfamily"/>
</dbReference>
<evidence type="ECO:0000256" key="16">
    <source>
        <dbReference type="SAM" id="Phobius"/>
    </source>
</evidence>
<dbReference type="SUPFAM" id="SSF55874">
    <property type="entry name" value="ATPase domain of HSP90 chaperone/DNA topoisomerase II/histidine kinase"/>
    <property type="match status" value="1"/>
</dbReference>
<feature type="modified residue" description="4-aspartylphosphate" evidence="15">
    <location>
        <position position="1401"/>
    </location>
</feature>